<dbReference type="EMBL" id="BGZK01000275">
    <property type="protein sequence ID" value="GBP33543.1"/>
    <property type="molecule type" value="Genomic_DNA"/>
</dbReference>
<feature type="region of interest" description="Disordered" evidence="1">
    <location>
        <begin position="84"/>
        <end position="105"/>
    </location>
</feature>
<sequence length="143" mass="15755">MIQVNLLINVLPSLLTPPSPAFPLSLFPMLHYVLLDEMNKKKRLSKKRARKERHRINSKLNITVSSQLPSLNDVSFLPHLSNVGPIQPSPATPSDTTSPSTKSVGRLEYNNNDIGPFVIHCQRIEASPSAGSVPHPVCFGKIL</sequence>
<dbReference type="OrthoDB" id="6931295at2759"/>
<name>A0A4C1V400_EUMVA</name>
<dbReference type="AlphaFoldDB" id="A0A4C1V400"/>
<evidence type="ECO:0000313" key="2">
    <source>
        <dbReference type="EMBL" id="GBP33543.1"/>
    </source>
</evidence>
<comment type="caution">
    <text evidence="2">The sequence shown here is derived from an EMBL/GenBank/DDBJ whole genome shotgun (WGS) entry which is preliminary data.</text>
</comment>
<feature type="compositionally biased region" description="Low complexity" evidence="1">
    <location>
        <begin position="92"/>
        <end position="101"/>
    </location>
</feature>
<dbReference type="Proteomes" id="UP000299102">
    <property type="component" value="Unassembled WGS sequence"/>
</dbReference>
<reference evidence="2 3" key="1">
    <citation type="journal article" date="2019" name="Commun. Biol.">
        <title>The bagworm genome reveals a unique fibroin gene that provides high tensile strength.</title>
        <authorList>
            <person name="Kono N."/>
            <person name="Nakamura H."/>
            <person name="Ohtoshi R."/>
            <person name="Tomita M."/>
            <person name="Numata K."/>
            <person name="Arakawa K."/>
        </authorList>
    </citation>
    <scope>NUCLEOTIDE SEQUENCE [LARGE SCALE GENOMIC DNA]</scope>
</reference>
<evidence type="ECO:0000313" key="3">
    <source>
        <dbReference type="Proteomes" id="UP000299102"/>
    </source>
</evidence>
<proteinExistence type="predicted"/>
<organism evidence="2 3">
    <name type="scientific">Eumeta variegata</name>
    <name type="common">Bagworm moth</name>
    <name type="synonym">Eumeta japonica</name>
    <dbReference type="NCBI Taxonomy" id="151549"/>
    <lineage>
        <taxon>Eukaryota</taxon>
        <taxon>Metazoa</taxon>
        <taxon>Ecdysozoa</taxon>
        <taxon>Arthropoda</taxon>
        <taxon>Hexapoda</taxon>
        <taxon>Insecta</taxon>
        <taxon>Pterygota</taxon>
        <taxon>Neoptera</taxon>
        <taxon>Endopterygota</taxon>
        <taxon>Lepidoptera</taxon>
        <taxon>Glossata</taxon>
        <taxon>Ditrysia</taxon>
        <taxon>Tineoidea</taxon>
        <taxon>Psychidae</taxon>
        <taxon>Oiketicinae</taxon>
        <taxon>Eumeta</taxon>
    </lineage>
</organism>
<gene>
    <name evidence="2" type="ORF">EVAR_28698_1</name>
</gene>
<protein>
    <submittedName>
        <fullName evidence="2">Uncharacterized protein</fullName>
    </submittedName>
</protein>
<evidence type="ECO:0000256" key="1">
    <source>
        <dbReference type="SAM" id="MobiDB-lite"/>
    </source>
</evidence>
<accession>A0A4C1V400</accession>
<keyword evidence="3" id="KW-1185">Reference proteome</keyword>